<sequence length="222" mass="25209">MQFHPITSLESSSFLCYLEHVTTISNPEYSNMSIYASDLVFVIPTKSSSSHNLECFTSSSSSHNFDHFTLSSLSHNLNILLRRLVLNALIHYNLENFTSLSDNLNDSVSSNTLLQNTKKHKLVFVASSTKKPKPRKSWVWDHMRKDKTITKETKCLVLVERNRKIVSCGELFALTSSMSTLGAHLHMIYRLFEKGSFISVRSELLARSKYLAGVILVYCILP</sequence>
<gene>
    <name evidence="1" type="ORF">F8M41_003415</name>
</gene>
<dbReference type="AlphaFoldDB" id="A0A8H4EVH4"/>
<comment type="caution">
    <text evidence="1">The sequence shown here is derived from an EMBL/GenBank/DDBJ whole genome shotgun (WGS) entry which is preliminary data.</text>
</comment>
<evidence type="ECO:0000313" key="1">
    <source>
        <dbReference type="EMBL" id="KAF0560081.1"/>
    </source>
</evidence>
<organism evidence="1 2">
    <name type="scientific">Gigaspora margarita</name>
    <dbReference type="NCBI Taxonomy" id="4874"/>
    <lineage>
        <taxon>Eukaryota</taxon>
        <taxon>Fungi</taxon>
        <taxon>Fungi incertae sedis</taxon>
        <taxon>Mucoromycota</taxon>
        <taxon>Glomeromycotina</taxon>
        <taxon>Glomeromycetes</taxon>
        <taxon>Diversisporales</taxon>
        <taxon>Gigasporaceae</taxon>
        <taxon>Gigaspora</taxon>
    </lineage>
</organism>
<dbReference type="Proteomes" id="UP000439903">
    <property type="component" value="Unassembled WGS sequence"/>
</dbReference>
<keyword evidence="2" id="KW-1185">Reference proteome</keyword>
<accession>A0A8H4EVH4</accession>
<dbReference type="EMBL" id="WTPW01000014">
    <property type="protein sequence ID" value="KAF0560081.1"/>
    <property type="molecule type" value="Genomic_DNA"/>
</dbReference>
<dbReference type="OrthoDB" id="2443773at2759"/>
<proteinExistence type="predicted"/>
<name>A0A8H4EVH4_GIGMA</name>
<reference evidence="1 2" key="1">
    <citation type="journal article" date="2019" name="Environ. Microbiol.">
        <title>At the nexus of three kingdoms: the genome of the mycorrhizal fungus Gigaspora margarita provides insights into plant, endobacterial and fungal interactions.</title>
        <authorList>
            <person name="Venice F."/>
            <person name="Ghignone S."/>
            <person name="Salvioli di Fossalunga A."/>
            <person name="Amselem J."/>
            <person name="Novero M."/>
            <person name="Xianan X."/>
            <person name="Sedzielewska Toro K."/>
            <person name="Morin E."/>
            <person name="Lipzen A."/>
            <person name="Grigoriev I.V."/>
            <person name="Henrissat B."/>
            <person name="Martin F.M."/>
            <person name="Bonfante P."/>
        </authorList>
    </citation>
    <scope>NUCLEOTIDE SEQUENCE [LARGE SCALE GENOMIC DNA]</scope>
    <source>
        <strain evidence="1 2">BEG34</strain>
    </source>
</reference>
<evidence type="ECO:0000313" key="2">
    <source>
        <dbReference type="Proteomes" id="UP000439903"/>
    </source>
</evidence>
<protein>
    <submittedName>
        <fullName evidence="1">Uncharacterized protein</fullName>
    </submittedName>
</protein>